<evidence type="ECO:0000313" key="2">
    <source>
        <dbReference type="Proteomes" id="UP000828390"/>
    </source>
</evidence>
<organism evidence="1 2">
    <name type="scientific">Dreissena polymorpha</name>
    <name type="common">Zebra mussel</name>
    <name type="synonym">Mytilus polymorpha</name>
    <dbReference type="NCBI Taxonomy" id="45954"/>
    <lineage>
        <taxon>Eukaryota</taxon>
        <taxon>Metazoa</taxon>
        <taxon>Spiralia</taxon>
        <taxon>Lophotrochozoa</taxon>
        <taxon>Mollusca</taxon>
        <taxon>Bivalvia</taxon>
        <taxon>Autobranchia</taxon>
        <taxon>Heteroconchia</taxon>
        <taxon>Euheterodonta</taxon>
        <taxon>Imparidentia</taxon>
        <taxon>Neoheterodontei</taxon>
        <taxon>Myida</taxon>
        <taxon>Dreissenoidea</taxon>
        <taxon>Dreissenidae</taxon>
        <taxon>Dreissena</taxon>
    </lineage>
</organism>
<sequence length="68" mass="7671">MELNHETGNVMEQLMEERIVVQMIARFGIAVPRYLVQLLVVGARGVTGLSAPPRVRRRAKKEISLQIT</sequence>
<protein>
    <submittedName>
        <fullName evidence="1">Uncharacterized protein</fullName>
    </submittedName>
</protein>
<comment type="caution">
    <text evidence="1">The sequence shown here is derived from an EMBL/GenBank/DDBJ whole genome shotgun (WGS) entry which is preliminary data.</text>
</comment>
<name>A0A9D4IKL4_DREPO</name>
<dbReference type="AlphaFoldDB" id="A0A9D4IKL4"/>
<dbReference type="Proteomes" id="UP000828390">
    <property type="component" value="Unassembled WGS sequence"/>
</dbReference>
<proteinExistence type="predicted"/>
<keyword evidence="2" id="KW-1185">Reference proteome</keyword>
<gene>
    <name evidence="1" type="ORF">DPMN_179248</name>
</gene>
<reference evidence="1" key="1">
    <citation type="journal article" date="2019" name="bioRxiv">
        <title>The Genome of the Zebra Mussel, Dreissena polymorpha: A Resource for Invasive Species Research.</title>
        <authorList>
            <person name="McCartney M.A."/>
            <person name="Auch B."/>
            <person name="Kono T."/>
            <person name="Mallez S."/>
            <person name="Zhang Y."/>
            <person name="Obille A."/>
            <person name="Becker A."/>
            <person name="Abrahante J.E."/>
            <person name="Garbe J."/>
            <person name="Badalamenti J.P."/>
            <person name="Herman A."/>
            <person name="Mangelson H."/>
            <person name="Liachko I."/>
            <person name="Sullivan S."/>
            <person name="Sone E.D."/>
            <person name="Koren S."/>
            <person name="Silverstein K.A.T."/>
            <person name="Beckman K.B."/>
            <person name="Gohl D.M."/>
        </authorList>
    </citation>
    <scope>NUCLEOTIDE SEQUENCE</scope>
    <source>
        <strain evidence="1">Duluth1</strain>
        <tissue evidence="1">Whole animal</tissue>
    </source>
</reference>
<accession>A0A9D4IKL4</accession>
<evidence type="ECO:0000313" key="1">
    <source>
        <dbReference type="EMBL" id="KAH3777800.1"/>
    </source>
</evidence>
<reference evidence="1" key="2">
    <citation type="submission" date="2020-11" db="EMBL/GenBank/DDBJ databases">
        <authorList>
            <person name="McCartney M.A."/>
            <person name="Auch B."/>
            <person name="Kono T."/>
            <person name="Mallez S."/>
            <person name="Becker A."/>
            <person name="Gohl D.M."/>
            <person name="Silverstein K.A.T."/>
            <person name="Koren S."/>
            <person name="Bechman K.B."/>
            <person name="Herman A."/>
            <person name="Abrahante J.E."/>
            <person name="Garbe J."/>
        </authorList>
    </citation>
    <scope>NUCLEOTIDE SEQUENCE</scope>
    <source>
        <strain evidence="1">Duluth1</strain>
        <tissue evidence="1">Whole animal</tissue>
    </source>
</reference>
<dbReference type="EMBL" id="JAIWYP010000009">
    <property type="protein sequence ID" value="KAH3777800.1"/>
    <property type="molecule type" value="Genomic_DNA"/>
</dbReference>